<dbReference type="PROSITE" id="PS00138">
    <property type="entry name" value="SUBTILASE_SER"/>
    <property type="match status" value="1"/>
</dbReference>
<dbReference type="Pfam" id="PF04151">
    <property type="entry name" value="PPC"/>
    <property type="match status" value="1"/>
</dbReference>
<feature type="chain" id="PRO_5021781046" evidence="8">
    <location>
        <begin position="24"/>
        <end position="714"/>
    </location>
</feature>
<dbReference type="PANTHER" id="PTHR43399">
    <property type="entry name" value="SUBTILISIN-RELATED"/>
    <property type="match status" value="1"/>
</dbReference>
<evidence type="ECO:0000256" key="4">
    <source>
        <dbReference type="ARBA" id="ARBA00022825"/>
    </source>
</evidence>
<dbReference type="InterPro" id="IPR000209">
    <property type="entry name" value="Peptidase_S8/S53_dom"/>
</dbReference>
<evidence type="ECO:0000256" key="3">
    <source>
        <dbReference type="ARBA" id="ARBA00022801"/>
    </source>
</evidence>
<dbReference type="Gene3D" id="2.60.120.380">
    <property type="match status" value="1"/>
</dbReference>
<evidence type="ECO:0000256" key="1">
    <source>
        <dbReference type="ARBA" id="ARBA00011073"/>
    </source>
</evidence>
<dbReference type="InterPro" id="IPR023827">
    <property type="entry name" value="Peptidase_S8_Asp-AS"/>
</dbReference>
<keyword evidence="4 6" id="KW-0720">Serine protease</keyword>
<dbReference type="EMBL" id="VIVN01000018">
    <property type="protein sequence ID" value="TWD92408.1"/>
    <property type="molecule type" value="Genomic_DNA"/>
</dbReference>
<dbReference type="SUPFAM" id="SSF52743">
    <property type="entry name" value="Subtilisin-like"/>
    <property type="match status" value="1"/>
</dbReference>
<comment type="similarity">
    <text evidence="1 6 7">Belongs to the peptidase S8 family.</text>
</comment>
<evidence type="ECO:0000256" key="7">
    <source>
        <dbReference type="RuleBase" id="RU003355"/>
    </source>
</evidence>
<dbReference type="RefSeq" id="WP_186446629.1">
    <property type="nucleotide sequence ID" value="NZ_VIVN01000018.1"/>
</dbReference>
<accession>A0A561CNK0</accession>
<dbReference type="Proteomes" id="UP000319671">
    <property type="component" value="Unassembled WGS sequence"/>
</dbReference>
<dbReference type="InterPro" id="IPR022398">
    <property type="entry name" value="Peptidase_S8_His-AS"/>
</dbReference>
<reference evidence="12 13" key="1">
    <citation type="submission" date="2019-06" db="EMBL/GenBank/DDBJ databases">
        <title>Sorghum-associated microbial communities from plants grown in Nebraska, USA.</title>
        <authorList>
            <person name="Schachtman D."/>
        </authorList>
    </citation>
    <scope>NUCLEOTIDE SEQUENCE [LARGE SCALE GENOMIC DNA]</scope>
    <source>
        <strain evidence="12 13">2482</strain>
    </source>
</reference>
<proteinExistence type="inferred from homology"/>
<evidence type="ECO:0000259" key="9">
    <source>
        <dbReference type="Pfam" id="PF00082"/>
    </source>
</evidence>
<keyword evidence="3 6" id="KW-0378">Hydrolase</keyword>
<dbReference type="SUPFAM" id="SSF89260">
    <property type="entry name" value="Collagen-binding domain"/>
    <property type="match status" value="1"/>
</dbReference>
<dbReference type="Pfam" id="PF22148">
    <property type="entry name" value="Fervidolysin_NPro-like"/>
    <property type="match status" value="1"/>
</dbReference>
<feature type="active site" description="Charge relay system" evidence="5 6">
    <location>
        <position position="415"/>
    </location>
</feature>
<dbReference type="InterPro" id="IPR051048">
    <property type="entry name" value="Peptidase_S8/S53_subtilisin"/>
</dbReference>
<evidence type="ECO:0000259" key="10">
    <source>
        <dbReference type="Pfam" id="PF04151"/>
    </source>
</evidence>
<dbReference type="InterPro" id="IPR054399">
    <property type="entry name" value="Fervidolysin-like_N_prodom"/>
</dbReference>
<feature type="signal peptide" evidence="8">
    <location>
        <begin position="1"/>
        <end position="23"/>
    </location>
</feature>
<evidence type="ECO:0000256" key="2">
    <source>
        <dbReference type="ARBA" id="ARBA00022670"/>
    </source>
</evidence>
<evidence type="ECO:0000259" key="11">
    <source>
        <dbReference type="Pfam" id="PF22148"/>
    </source>
</evidence>
<comment type="caution">
    <text evidence="12">The sequence shown here is derived from an EMBL/GenBank/DDBJ whole genome shotgun (WGS) entry which is preliminary data.</text>
</comment>
<sequence length="714" mass="75224">MRKKTTALLVSMGLLFGSIPAFAANNEPSSGGKSFKKATQKVDSIIQIQPKNSKSKKVMATFKNDASKKYKQGEVIVKFKNAYTTESLGVLATKFSLKTKKNLNKIDTKLLTFNAKLPIEDVLQALNASSQVEYAEPNYLVKPDAVSDPLYGELWGMKNSGQTIQGISGKAGIDIGAESAWAVTKGSTSVVIGVIDTGVDINHPDLKAQIWKNPGEVSGDGIDNDKNGYIDDVNGWDFYNQDNTVFDAGDGDEHGTHVSGTIAGTANTIGVIGLAPNVKIMPLKFLGPDGGYTSDAILAVNYAKAKGVKITNNSWGGGEFSQALYDAINNSNSLFLAAAGNDGTNNDAEPHYPSNYDLPNIISVAAIDNTGNLADFSNYGATTVDIAAPGVDILSSVPPFFGDYTDAYDYFSGTSMATPHVTGEAALILSKNPTFAPLVIKQSILKASTALSSLNGKVSTGSMARADKAVTYQPDNEIPGIPFTGTSVSNTVNATSDKDDVYSMNLLKGEKITVTLSGATGTDFDLYLYNSSATTVNSSAGIVAYSEKATTSSETFTYTAPSDGTYYLDVYAYSGSGSYTATVKAGATAGTYEHTAKELGFFPSWTTQSNTNVSGGSFARTNTAGAKAQFVFNGTSVSVTGVKYSSQGIVKITLDGVSTQVSLYSATTQYKQTYYTKTGLLAGRHVLTIEWTGKAATGVKKSATGVNLDTIIVK</sequence>
<feature type="domain" description="Peptidase C-terminal archaeal/bacterial" evidence="10">
    <location>
        <begin position="500"/>
        <end position="572"/>
    </location>
</feature>
<protein>
    <submittedName>
        <fullName evidence="12">Pre-peptidase</fullName>
    </submittedName>
</protein>
<dbReference type="GO" id="GO:0004252">
    <property type="term" value="F:serine-type endopeptidase activity"/>
    <property type="evidence" value="ECO:0007669"/>
    <property type="project" value="UniProtKB-UniRule"/>
</dbReference>
<feature type="domain" description="Fervidolysin-like N-terminal prodomain" evidence="11">
    <location>
        <begin position="58"/>
        <end position="138"/>
    </location>
</feature>
<dbReference type="InterPro" id="IPR015500">
    <property type="entry name" value="Peptidase_S8_subtilisin-rel"/>
</dbReference>
<dbReference type="PROSITE" id="PS00136">
    <property type="entry name" value="SUBTILASE_ASP"/>
    <property type="match status" value="1"/>
</dbReference>
<dbReference type="InterPro" id="IPR007280">
    <property type="entry name" value="Peptidase_C_arc/bac"/>
</dbReference>
<dbReference type="AlphaFoldDB" id="A0A561CNK0"/>
<keyword evidence="8" id="KW-0732">Signal</keyword>
<evidence type="ECO:0000256" key="8">
    <source>
        <dbReference type="SAM" id="SignalP"/>
    </source>
</evidence>
<keyword evidence="2 6" id="KW-0645">Protease</keyword>
<feature type="active site" description="Charge relay system" evidence="5 6">
    <location>
        <position position="196"/>
    </location>
</feature>
<gene>
    <name evidence="12" type="ORF">FB550_11839</name>
</gene>
<dbReference type="Gene3D" id="2.60.120.260">
    <property type="entry name" value="Galactose-binding domain-like"/>
    <property type="match status" value="1"/>
</dbReference>
<dbReference type="PROSITE" id="PS51892">
    <property type="entry name" value="SUBTILASE"/>
    <property type="match status" value="1"/>
</dbReference>
<dbReference type="PRINTS" id="PR00723">
    <property type="entry name" value="SUBTILISIN"/>
</dbReference>
<evidence type="ECO:0000313" key="12">
    <source>
        <dbReference type="EMBL" id="TWD92408.1"/>
    </source>
</evidence>
<feature type="active site" description="Charge relay system" evidence="5 6">
    <location>
        <position position="254"/>
    </location>
</feature>
<organism evidence="12 13">
    <name type="scientific">Neobacillus bataviensis</name>
    <dbReference type="NCBI Taxonomy" id="220685"/>
    <lineage>
        <taxon>Bacteria</taxon>
        <taxon>Bacillati</taxon>
        <taxon>Bacillota</taxon>
        <taxon>Bacilli</taxon>
        <taxon>Bacillales</taxon>
        <taxon>Bacillaceae</taxon>
        <taxon>Neobacillus</taxon>
    </lineage>
</organism>
<evidence type="ECO:0000256" key="6">
    <source>
        <dbReference type="PROSITE-ProRule" id="PRU01240"/>
    </source>
</evidence>
<dbReference type="InterPro" id="IPR036852">
    <property type="entry name" value="Peptidase_S8/S53_dom_sf"/>
</dbReference>
<dbReference type="PROSITE" id="PS00137">
    <property type="entry name" value="SUBTILASE_HIS"/>
    <property type="match status" value="1"/>
</dbReference>
<dbReference type="InterPro" id="IPR034204">
    <property type="entry name" value="PfSUB1-like_cat_dom"/>
</dbReference>
<evidence type="ECO:0000313" key="13">
    <source>
        <dbReference type="Proteomes" id="UP000319671"/>
    </source>
</evidence>
<dbReference type="GO" id="GO:0006508">
    <property type="term" value="P:proteolysis"/>
    <property type="evidence" value="ECO:0007669"/>
    <property type="project" value="UniProtKB-KW"/>
</dbReference>
<dbReference type="Gene3D" id="3.40.50.200">
    <property type="entry name" value="Peptidase S8/S53 domain"/>
    <property type="match status" value="1"/>
</dbReference>
<name>A0A561CNK0_9BACI</name>
<dbReference type="InterPro" id="IPR023828">
    <property type="entry name" value="Peptidase_S8_Ser-AS"/>
</dbReference>
<dbReference type="PANTHER" id="PTHR43399:SF4">
    <property type="entry name" value="CELL WALL-ASSOCIATED PROTEASE"/>
    <property type="match status" value="1"/>
</dbReference>
<dbReference type="CDD" id="cd07473">
    <property type="entry name" value="Peptidases_S8_Subtilisin_like"/>
    <property type="match status" value="1"/>
</dbReference>
<evidence type="ECO:0000256" key="5">
    <source>
        <dbReference type="PIRSR" id="PIRSR615500-1"/>
    </source>
</evidence>
<keyword evidence="13" id="KW-1185">Reference proteome</keyword>
<feature type="domain" description="Peptidase S8/S53" evidence="9">
    <location>
        <begin position="189"/>
        <end position="451"/>
    </location>
</feature>
<dbReference type="Pfam" id="PF00082">
    <property type="entry name" value="Peptidase_S8"/>
    <property type="match status" value="1"/>
</dbReference>